<sequence>MILVNSINSLCQEMENLHNSEPRFNISTSSERERFEE</sequence>
<evidence type="ECO:0000313" key="1">
    <source>
        <dbReference type="EMBL" id="ART31456.1"/>
    </source>
</evidence>
<accession>A0A1Y0B1Y6</accession>
<proteinExistence type="predicted"/>
<dbReference type="EMBL" id="KY774314">
    <property type="protein sequence ID" value="ART31456.1"/>
    <property type="molecule type" value="Genomic_DNA"/>
</dbReference>
<reference evidence="1" key="1">
    <citation type="submission" date="2017-03" db="EMBL/GenBank/DDBJ databases">
        <title>The mitochondrial genome of the carnivorous plant Utricularia reniformis (Lentibulariaceae): structure, comparative analysis and evolutionary landmarks.</title>
        <authorList>
            <person name="Silva S.R."/>
            <person name="Alvarenga D.O."/>
            <person name="Michael T.P."/>
            <person name="Miranda V.F.O."/>
            <person name="Varani A.M."/>
        </authorList>
    </citation>
    <scope>NUCLEOTIDE SEQUENCE</scope>
</reference>
<keyword evidence="1" id="KW-0496">Mitochondrion</keyword>
<organism evidence="1">
    <name type="scientific">Utricularia reniformis</name>
    <dbReference type="NCBI Taxonomy" id="192314"/>
    <lineage>
        <taxon>Eukaryota</taxon>
        <taxon>Viridiplantae</taxon>
        <taxon>Streptophyta</taxon>
        <taxon>Embryophyta</taxon>
        <taxon>Tracheophyta</taxon>
        <taxon>Spermatophyta</taxon>
        <taxon>Magnoliopsida</taxon>
        <taxon>eudicotyledons</taxon>
        <taxon>Gunneridae</taxon>
        <taxon>Pentapetalae</taxon>
        <taxon>asterids</taxon>
        <taxon>lamiids</taxon>
        <taxon>Lamiales</taxon>
        <taxon>Lentibulariaceae</taxon>
        <taxon>Utricularia</taxon>
    </lineage>
</organism>
<dbReference type="AlphaFoldDB" id="A0A1Y0B1Y6"/>
<geneLocation type="mitochondrion" evidence="1"/>
<protein>
    <submittedName>
        <fullName evidence="1">Uncharacterized protein</fullName>
    </submittedName>
</protein>
<name>A0A1Y0B1Y6_9LAMI</name>
<gene>
    <name evidence="1" type="ORF">AEK19_MT1246</name>
</gene>